<proteinExistence type="predicted"/>
<dbReference type="RefSeq" id="WP_161028182.1">
    <property type="nucleotide sequence ID" value="NZ_WWCJ01000026.1"/>
</dbReference>
<dbReference type="AlphaFoldDB" id="A0A6N9HNY7"/>
<sequence length="74" mass="8709">MTEEECVRIAENYLSSHTIEHTRPGRIQRKENARWEAVFLIPEARDPSLAVVDPPDVRVWVTLRNGEVEWIHQM</sequence>
<keyword evidence="2" id="KW-1185">Reference proteome</keyword>
<organism evidence="1 2">
    <name type="scientific">Pseudoduganella guangdongensis</name>
    <dbReference type="NCBI Taxonomy" id="2692179"/>
    <lineage>
        <taxon>Bacteria</taxon>
        <taxon>Pseudomonadati</taxon>
        <taxon>Pseudomonadota</taxon>
        <taxon>Betaproteobacteria</taxon>
        <taxon>Burkholderiales</taxon>
        <taxon>Oxalobacteraceae</taxon>
        <taxon>Telluria group</taxon>
        <taxon>Pseudoduganella</taxon>
    </lineage>
</organism>
<protein>
    <recommendedName>
        <fullName evidence="3">PepSY domain-containing protein</fullName>
    </recommendedName>
</protein>
<evidence type="ECO:0000313" key="2">
    <source>
        <dbReference type="Proteomes" id="UP000448575"/>
    </source>
</evidence>
<name>A0A6N9HNY7_9BURK</name>
<evidence type="ECO:0008006" key="3">
    <source>
        <dbReference type="Google" id="ProtNLM"/>
    </source>
</evidence>
<gene>
    <name evidence="1" type="ORF">GTP41_24395</name>
</gene>
<evidence type="ECO:0000313" key="1">
    <source>
        <dbReference type="EMBL" id="MYN05240.1"/>
    </source>
</evidence>
<dbReference type="Proteomes" id="UP000448575">
    <property type="component" value="Unassembled WGS sequence"/>
</dbReference>
<reference evidence="1 2" key="1">
    <citation type="submission" date="2019-12" db="EMBL/GenBank/DDBJ databases">
        <title>Novel species isolated from a subtropical stream in China.</title>
        <authorList>
            <person name="Lu H."/>
        </authorList>
    </citation>
    <scope>NUCLEOTIDE SEQUENCE [LARGE SCALE GENOMIC DNA]</scope>
    <source>
        <strain evidence="1 2">DS3</strain>
    </source>
</reference>
<dbReference type="EMBL" id="WWCJ01000026">
    <property type="protein sequence ID" value="MYN05240.1"/>
    <property type="molecule type" value="Genomic_DNA"/>
</dbReference>
<accession>A0A6N9HNY7</accession>
<comment type="caution">
    <text evidence="1">The sequence shown here is derived from an EMBL/GenBank/DDBJ whole genome shotgun (WGS) entry which is preliminary data.</text>
</comment>